<name>A0A9W4XIT5_9PLEO</name>
<sequence length="123" mass="14067">MCREKRRLNRILLIRENPLSLSPMRCAAFLCRYKESAELPSGLLYALRLLQMSALYLLPFCNLWVSAERGRSFKKDEFLALDIFYREARATGLCVRRALGKGARSSAAVYIMIIRRAGMTCAI</sequence>
<reference evidence="1" key="1">
    <citation type="submission" date="2023-01" db="EMBL/GenBank/DDBJ databases">
        <authorList>
            <person name="Van Ghelder C."/>
            <person name="Rancurel C."/>
        </authorList>
    </citation>
    <scope>NUCLEOTIDE SEQUENCE</scope>
    <source>
        <strain evidence="1">CNCM I-4278</strain>
    </source>
</reference>
<protein>
    <submittedName>
        <fullName evidence="1">Uncharacterized protein</fullName>
    </submittedName>
</protein>
<organism evidence="1 2">
    <name type="scientific">Periconia digitata</name>
    <dbReference type="NCBI Taxonomy" id="1303443"/>
    <lineage>
        <taxon>Eukaryota</taxon>
        <taxon>Fungi</taxon>
        <taxon>Dikarya</taxon>
        <taxon>Ascomycota</taxon>
        <taxon>Pezizomycotina</taxon>
        <taxon>Dothideomycetes</taxon>
        <taxon>Pleosporomycetidae</taxon>
        <taxon>Pleosporales</taxon>
        <taxon>Massarineae</taxon>
        <taxon>Periconiaceae</taxon>
        <taxon>Periconia</taxon>
    </lineage>
</organism>
<evidence type="ECO:0000313" key="2">
    <source>
        <dbReference type="Proteomes" id="UP001152607"/>
    </source>
</evidence>
<keyword evidence="2" id="KW-1185">Reference proteome</keyword>
<dbReference type="Proteomes" id="UP001152607">
    <property type="component" value="Unassembled WGS sequence"/>
</dbReference>
<accession>A0A9W4XIT5</accession>
<dbReference type="EMBL" id="CAOQHR010000002">
    <property type="protein sequence ID" value="CAI6307534.1"/>
    <property type="molecule type" value="Genomic_DNA"/>
</dbReference>
<comment type="caution">
    <text evidence="1">The sequence shown here is derived from an EMBL/GenBank/DDBJ whole genome shotgun (WGS) entry which is preliminary data.</text>
</comment>
<dbReference type="AlphaFoldDB" id="A0A9W4XIT5"/>
<gene>
    <name evidence="1" type="ORF">PDIGIT_LOCUS3082</name>
</gene>
<evidence type="ECO:0000313" key="1">
    <source>
        <dbReference type="EMBL" id="CAI6307534.1"/>
    </source>
</evidence>
<proteinExistence type="predicted"/>